<keyword evidence="2" id="KW-1185">Reference proteome</keyword>
<dbReference type="AlphaFoldDB" id="A1RBJ6"/>
<reference evidence="1 2" key="1">
    <citation type="journal article" date="2006" name="PLoS Genet.">
        <title>Secrets of soil survival revealed by the genome sequence of Arthrobacter aurescens TC1.</title>
        <authorList>
            <person name="Mongodin E.F."/>
            <person name="Shapir N."/>
            <person name="Daugherty S.C."/>
            <person name="DeBoy R.T."/>
            <person name="Emerson J.B."/>
            <person name="Shvartzbeyn A."/>
            <person name="Radune D."/>
            <person name="Vamathevan J."/>
            <person name="Riggs F."/>
            <person name="Grinberg V."/>
            <person name="Khouri H."/>
            <person name="Wackett L.P."/>
            <person name="Nelson K.E."/>
            <person name="Sadowsky M.J."/>
        </authorList>
    </citation>
    <scope>NUCLEOTIDE SEQUENCE [LARGE SCALE GENOMIC DNA]</scope>
    <source>
        <strain evidence="1 2">TC1</strain>
    </source>
</reference>
<dbReference type="KEGG" id="aau:AAur_3933"/>
<gene>
    <name evidence="1" type="ordered locus">AAur_3933</name>
</gene>
<dbReference type="OrthoDB" id="4947544at2"/>
<sequence length="125" mass="13286">MSGTISGLPVHATAGARLGHNRITHTAIRTTLEALTARAFRVDRSNVSAELKDDAGKLGVSVSVKLALPPLLEPRIGSGTVFDMAQSARADVVSRGVELTGLEIGRVDIRLVGGHQEQQRKRRVA</sequence>
<dbReference type="STRING" id="290340.AAur_3933"/>
<proteinExistence type="predicted"/>
<evidence type="ECO:0000313" key="1">
    <source>
        <dbReference type="EMBL" id="ABM06906.1"/>
    </source>
</evidence>
<evidence type="ECO:0000313" key="2">
    <source>
        <dbReference type="Proteomes" id="UP000000637"/>
    </source>
</evidence>
<accession>A1RBJ6</accession>
<protein>
    <submittedName>
        <fullName evidence="1">Uncharacterized protein</fullName>
    </submittedName>
</protein>
<dbReference type="Proteomes" id="UP000000637">
    <property type="component" value="Chromosome"/>
</dbReference>
<organism evidence="1 2">
    <name type="scientific">Paenarthrobacter aurescens (strain TC1)</name>
    <dbReference type="NCBI Taxonomy" id="290340"/>
    <lineage>
        <taxon>Bacteria</taxon>
        <taxon>Bacillati</taxon>
        <taxon>Actinomycetota</taxon>
        <taxon>Actinomycetes</taxon>
        <taxon>Micrococcales</taxon>
        <taxon>Micrococcaceae</taxon>
        <taxon>Paenarthrobacter</taxon>
    </lineage>
</organism>
<name>A1RBJ6_PAEAT</name>
<dbReference type="RefSeq" id="WP_011776533.1">
    <property type="nucleotide sequence ID" value="NC_008711.1"/>
</dbReference>
<dbReference type="HOGENOM" id="CLU_1988022_0_0_11"/>
<dbReference type="EMBL" id="CP000474">
    <property type="protein sequence ID" value="ABM06906.1"/>
    <property type="molecule type" value="Genomic_DNA"/>
</dbReference>